<dbReference type="InterPro" id="IPR003737">
    <property type="entry name" value="GlcNAc_PI_deacetylase-related"/>
</dbReference>
<dbReference type="PANTHER" id="PTHR12993:SF11">
    <property type="entry name" value="N-ACETYLGLUCOSAMINYL-PHOSPHATIDYLINOSITOL DE-N-ACETYLASE"/>
    <property type="match status" value="1"/>
</dbReference>
<dbReference type="GO" id="GO:0016137">
    <property type="term" value="P:glycoside metabolic process"/>
    <property type="evidence" value="ECO:0007669"/>
    <property type="project" value="UniProtKB-ARBA"/>
</dbReference>
<dbReference type="InterPro" id="IPR024078">
    <property type="entry name" value="LmbE-like_dom_sf"/>
</dbReference>
<dbReference type="PANTHER" id="PTHR12993">
    <property type="entry name" value="N-ACETYLGLUCOSAMINYL-PHOSPHATIDYLINOSITOL DE-N-ACETYLASE-RELATED"/>
    <property type="match status" value="1"/>
</dbReference>
<dbReference type="EMBL" id="QDGZ01000011">
    <property type="protein sequence ID" value="PVG80966.1"/>
    <property type="molecule type" value="Genomic_DNA"/>
</dbReference>
<dbReference type="AlphaFoldDB" id="A0A2T8F5I3"/>
<keyword evidence="3" id="KW-1185">Reference proteome</keyword>
<comment type="caution">
    <text evidence="2">The sequence shown here is derived from an EMBL/GenBank/DDBJ whole genome shotgun (WGS) entry which is preliminary data.</text>
</comment>
<sequence length="264" mass="28449">MDITPTAPRLLVVVAHPDDEAFGCGSVLAHATAHGFRSTVVCATRGELGEPAPGSGLTRTDLPAARERELRAACALLGVERVELLGYRDSGVDGDPEPGSLAAAEPDRLREQVARLVEEVRPDVVVTLDASDGHRDHAAMRDATLAALDDVSHRPAVTYLFCLARSLMTAFTAVDTLGTPDEEITHLVDVADLLDLRWRAIRTHASQVPPFDAMDPALQRGFLAVDRLRQVDPPWPGGPVADSWIPAVGTDHDPVHHTERKALR</sequence>
<dbReference type="Gene3D" id="3.40.50.10320">
    <property type="entry name" value="LmbE-like"/>
    <property type="match status" value="1"/>
</dbReference>
<organism evidence="2 3">
    <name type="scientific">Nocardioides gansuensis</name>
    <dbReference type="NCBI Taxonomy" id="2138300"/>
    <lineage>
        <taxon>Bacteria</taxon>
        <taxon>Bacillati</taxon>
        <taxon>Actinomycetota</taxon>
        <taxon>Actinomycetes</taxon>
        <taxon>Propionibacteriales</taxon>
        <taxon>Nocardioidaceae</taxon>
        <taxon>Nocardioides</taxon>
    </lineage>
</organism>
<keyword evidence="1" id="KW-0862">Zinc</keyword>
<evidence type="ECO:0000313" key="3">
    <source>
        <dbReference type="Proteomes" id="UP000246018"/>
    </source>
</evidence>
<dbReference type="RefSeq" id="WP_116574166.1">
    <property type="nucleotide sequence ID" value="NZ_QDGZ01000011.1"/>
</dbReference>
<reference evidence="2 3" key="1">
    <citation type="submission" date="2018-04" db="EMBL/GenBank/DDBJ databases">
        <title>Genome of Nocardioides gansuensis WSJ-1.</title>
        <authorList>
            <person name="Wu S."/>
            <person name="Wang G."/>
        </authorList>
    </citation>
    <scope>NUCLEOTIDE SEQUENCE [LARGE SCALE GENOMIC DNA]</scope>
    <source>
        <strain evidence="2 3">WSJ-1</strain>
    </source>
</reference>
<dbReference type="GO" id="GO:0016811">
    <property type="term" value="F:hydrolase activity, acting on carbon-nitrogen (but not peptide) bonds, in linear amides"/>
    <property type="evidence" value="ECO:0007669"/>
    <property type="project" value="TreeGrafter"/>
</dbReference>
<gene>
    <name evidence="2" type="ORF">DDE18_20610</name>
</gene>
<evidence type="ECO:0000256" key="1">
    <source>
        <dbReference type="ARBA" id="ARBA00022833"/>
    </source>
</evidence>
<evidence type="ECO:0000313" key="2">
    <source>
        <dbReference type="EMBL" id="PVG80966.1"/>
    </source>
</evidence>
<accession>A0A2T8F5I3</accession>
<dbReference type="OrthoDB" id="116799at2"/>
<dbReference type="Proteomes" id="UP000246018">
    <property type="component" value="Unassembled WGS sequence"/>
</dbReference>
<name>A0A2T8F5I3_9ACTN</name>
<proteinExistence type="predicted"/>
<protein>
    <submittedName>
        <fullName evidence="2">GlcNAc-PI de-N-acetylase</fullName>
    </submittedName>
</protein>
<dbReference type="SUPFAM" id="SSF102588">
    <property type="entry name" value="LmbE-like"/>
    <property type="match status" value="1"/>
</dbReference>
<dbReference type="Pfam" id="PF02585">
    <property type="entry name" value="PIG-L"/>
    <property type="match status" value="1"/>
</dbReference>